<gene>
    <name evidence="3" type="ORF">CCUR1050_LOCUS7758</name>
</gene>
<organism evidence="3">
    <name type="scientific">Cryptomonas curvata</name>
    <dbReference type="NCBI Taxonomy" id="233186"/>
    <lineage>
        <taxon>Eukaryota</taxon>
        <taxon>Cryptophyceae</taxon>
        <taxon>Cryptomonadales</taxon>
        <taxon>Cryptomonadaceae</taxon>
        <taxon>Cryptomonas</taxon>
    </lineage>
</organism>
<dbReference type="AlphaFoldDB" id="A0A7S0M399"/>
<feature type="domain" description="RecF/RecN/SMC N-terminal" evidence="2">
    <location>
        <begin position="11"/>
        <end position="92"/>
    </location>
</feature>
<dbReference type="SUPFAM" id="SSF52540">
    <property type="entry name" value="P-loop containing nucleoside triphosphate hydrolases"/>
    <property type="match status" value="1"/>
</dbReference>
<keyword evidence="1" id="KW-0812">Transmembrane</keyword>
<accession>A0A7S0M399</accession>
<dbReference type="EMBL" id="HBEZ01014039">
    <property type="protein sequence ID" value="CAD8630079.1"/>
    <property type="molecule type" value="Transcribed_RNA"/>
</dbReference>
<keyword evidence="1" id="KW-1133">Transmembrane helix</keyword>
<dbReference type="InterPro" id="IPR027417">
    <property type="entry name" value="P-loop_NTPase"/>
</dbReference>
<protein>
    <recommendedName>
        <fullName evidence="2">RecF/RecN/SMC N-terminal domain-containing protein</fullName>
    </recommendedName>
</protein>
<name>A0A7S0M399_9CRYP</name>
<reference evidence="3" key="1">
    <citation type="submission" date="2021-01" db="EMBL/GenBank/DDBJ databases">
        <authorList>
            <person name="Corre E."/>
            <person name="Pelletier E."/>
            <person name="Niang G."/>
            <person name="Scheremetjew M."/>
            <person name="Finn R."/>
            <person name="Kale V."/>
            <person name="Holt S."/>
            <person name="Cochrane G."/>
            <person name="Meng A."/>
            <person name="Brown T."/>
            <person name="Cohen L."/>
        </authorList>
    </citation>
    <scope>NUCLEOTIDE SEQUENCE</scope>
    <source>
        <strain evidence="3">CCAP979/52</strain>
    </source>
</reference>
<feature type="transmembrane region" description="Helical" evidence="1">
    <location>
        <begin position="21"/>
        <end position="40"/>
    </location>
</feature>
<dbReference type="Pfam" id="PF02463">
    <property type="entry name" value="SMC_N"/>
    <property type="match status" value="1"/>
</dbReference>
<evidence type="ECO:0000313" key="3">
    <source>
        <dbReference type="EMBL" id="CAD8630079.1"/>
    </source>
</evidence>
<keyword evidence="1" id="KW-0472">Membrane</keyword>
<dbReference type="Gene3D" id="3.40.50.300">
    <property type="entry name" value="P-loop containing nucleotide triphosphate hydrolases"/>
    <property type="match status" value="1"/>
</dbReference>
<evidence type="ECO:0000256" key="1">
    <source>
        <dbReference type="SAM" id="Phobius"/>
    </source>
</evidence>
<sequence length="102" mass="11794">MFMQRTKKKNISELSGGQTSLLALSFIFSLLIFKPSPFYILDEIDAALDFYHTQNVGKIIKNYFSISQFIVVTLKQGLILNSNVIFRIKLNEGYSTVFRYQK</sequence>
<feature type="transmembrane region" description="Helical" evidence="1">
    <location>
        <begin position="60"/>
        <end position="80"/>
    </location>
</feature>
<dbReference type="PANTHER" id="PTHR43977">
    <property type="entry name" value="STRUCTURAL MAINTENANCE OF CHROMOSOMES PROTEIN 3"/>
    <property type="match status" value="1"/>
</dbReference>
<proteinExistence type="predicted"/>
<dbReference type="InterPro" id="IPR003395">
    <property type="entry name" value="RecF/RecN/SMC_N"/>
</dbReference>
<evidence type="ECO:0000259" key="2">
    <source>
        <dbReference type="Pfam" id="PF02463"/>
    </source>
</evidence>